<reference evidence="1 2" key="1">
    <citation type="submission" date="2014-02" db="EMBL/GenBank/DDBJ databases">
        <title>Expanding our view of genomic diversity in Candidatus Accumulibacter clades.</title>
        <authorList>
            <person name="Skennerton C.T."/>
            <person name="Barr J.J."/>
            <person name="Slater F.R."/>
            <person name="Bond P.L."/>
            <person name="Tyson G.W."/>
        </authorList>
    </citation>
    <scope>NUCLEOTIDE SEQUENCE [LARGE SCALE GENOMIC DNA]</scope>
    <source>
        <strain evidence="2">BA-91</strain>
    </source>
</reference>
<gene>
    <name evidence="1" type="ORF">AW09_001290</name>
</gene>
<comment type="caution">
    <text evidence="1">The sequence shown here is derived from an EMBL/GenBank/DDBJ whole genome shotgun (WGS) entry which is preliminary data.</text>
</comment>
<evidence type="ECO:0000313" key="1">
    <source>
        <dbReference type="EMBL" id="KFB73458.1"/>
    </source>
</evidence>
<dbReference type="EMBL" id="JDVG02000221">
    <property type="protein sequence ID" value="KFB73458.1"/>
    <property type="molecule type" value="Genomic_DNA"/>
</dbReference>
<sequence>MREISALIVVLVVLVEQLDRLLDVVENARVAGEAIGLRRSGEGVDLLVHRQRVVVVAELRGQQLVLAVSGNLDSVVPVDQILVRIHEAHVGTQVLCPFFGGFEEAFLARQHVGRGHAVNHPGNGVGFLQVVAFLAAG</sequence>
<name>A0A080LXH8_9PROT</name>
<proteinExistence type="predicted"/>
<organism evidence="1 2">
    <name type="scientific">Candidatus Accumulibacter phosphatis</name>
    <dbReference type="NCBI Taxonomy" id="327160"/>
    <lineage>
        <taxon>Bacteria</taxon>
        <taxon>Pseudomonadati</taxon>
        <taxon>Pseudomonadota</taxon>
        <taxon>Betaproteobacteria</taxon>
        <taxon>Candidatus Accumulibacter</taxon>
    </lineage>
</organism>
<protein>
    <submittedName>
        <fullName evidence="1">Uncharacterized protein</fullName>
    </submittedName>
</protein>
<dbReference type="AlphaFoldDB" id="A0A080LXH8"/>
<evidence type="ECO:0000313" key="2">
    <source>
        <dbReference type="Proteomes" id="UP000020077"/>
    </source>
</evidence>
<accession>A0A080LXH8</accession>
<dbReference type="Proteomes" id="UP000020077">
    <property type="component" value="Unassembled WGS sequence"/>
</dbReference>